<keyword evidence="4" id="KW-1185">Reference proteome</keyword>
<feature type="domain" description="Putative Flp pilus-assembly TadG-like N-terminal" evidence="2">
    <location>
        <begin position="10"/>
        <end position="56"/>
    </location>
</feature>
<sequence length="197" mass="20497">MRRTPRGEAGQTFGIYIVAMAALFFLAFAYFAVGQAAVIRNRTQTAADAAALAAARELRDGAHDAFLADLLSGDTAALGQLLTNLPLEENACAAAQEYAGDNGADVTPGGCTPVNDPPGFHVEVRSRGTVGPSVVKGTENIHASAHATAVVVPRCTLAPAIKPVVDFTCDNGPLEIDPTQTGFVLDLSDFFTVHLSD</sequence>
<protein>
    <submittedName>
        <fullName evidence="3">Pilus assembly protein TadG-related protein</fullName>
    </submittedName>
</protein>
<feature type="transmembrane region" description="Helical" evidence="1">
    <location>
        <begin position="12"/>
        <end position="33"/>
    </location>
</feature>
<dbReference type="InterPro" id="IPR028087">
    <property type="entry name" value="Tad_N"/>
</dbReference>
<evidence type="ECO:0000256" key="1">
    <source>
        <dbReference type="SAM" id="Phobius"/>
    </source>
</evidence>
<keyword evidence="1" id="KW-0472">Membrane</keyword>
<comment type="caution">
    <text evidence="3">The sequence shown here is derived from an EMBL/GenBank/DDBJ whole genome shotgun (WGS) entry which is preliminary data.</text>
</comment>
<name>A0ABV8HNG0_9ACTN</name>
<reference evidence="4" key="1">
    <citation type="journal article" date="2019" name="Int. J. Syst. Evol. Microbiol.">
        <title>The Global Catalogue of Microorganisms (GCM) 10K type strain sequencing project: providing services to taxonomists for standard genome sequencing and annotation.</title>
        <authorList>
            <consortium name="The Broad Institute Genomics Platform"/>
            <consortium name="The Broad Institute Genome Sequencing Center for Infectious Disease"/>
            <person name="Wu L."/>
            <person name="Ma J."/>
        </authorList>
    </citation>
    <scope>NUCLEOTIDE SEQUENCE [LARGE SCALE GENOMIC DNA]</scope>
    <source>
        <strain evidence="4">CGMCC 4.7237</strain>
    </source>
</reference>
<gene>
    <name evidence="3" type="ORF">ACFO3J_14630</name>
</gene>
<accession>A0ABV8HNG0</accession>
<keyword evidence="1" id="KW-0812">Transmembrane</keyword>
<evidence type="ECO:0000313" key="3">
    <source>
        <dbReference type="EMBL" id="MFC4032713.1"/>
    </source>
</evidence>
<organism evidence="3 4">
    <name type="scientific">Streptomyces polygonati</name>
    <dbReference type="NCBI Taxonomy" id="1617087"/>
    <lineage>
        <taxon>Bacteria</taxon>
        <taxon>Bacillati</taxon>
        <taxon>Actinomycetota</taxon>
        <taxon>Actinomycetes</taxon>
        <taxon>Kitasatosporales</taxon>
        <taxon>Streptomycetaceae</taxon>
        <taxon>Streptomyces</taxon>
    </lineage>
</organism>
<proteinExistence type="predicted"/>
<dbReference type="Proteomes" id="UP001595765">
    <property type="component" value="Unassembled WGS sequence"/>
</dbReference>
<evidence type="ECO:0000259" key="2">
    <source>
        <dbReference type="Pfam" id="PF13400"/>
    </source>
</evidence>
<keyword evidence="1" id="KW-1133">Transmembrane helix</keyword>
<evidence type="ECO:0000313" key="4">
    <source>
        <dbReference type="Proteomes" id="UP001595765"/>
    </source>
</evidence>
<dbReference type="RefSeq" id="WP_386430215.1">
    <property type="nucleotide sequence ID" value="NZ_JBHSBB010000010.1"/>
</dbReference>
<dbReference type="EMBL" id="JBHSBB010000010">
    <property type="protein sequence ID" value="MFC4032713.1"/>
    <property type="molecule type" value="Genomic_DNA"/>
</dbReference>
<dbReference type="Pfam" id="PF13400">
    <property type="entry name" value="Tad"/>
    <property type="match status" value="1"/>
</dbReference>